<dbReference type="Gene3D" id="1.25.40.10">
    <property type="entry name" value="Tetratricopeptide repeat domain"/>
    <property type="match status" value="4"/>
</dbReference>
<reference evidence="4" key="1">
    <citation type="submission" date="2022-08" db="EMBL/GenBank/DDBJ databases">
        <authorList>
            <person name="Marques A."/>
        </authorList>
    </citation>
    <scope>NUCLEOTIDE SEQUENCE</scope>
    <source>
        <strain evidence="4">RhyPub2mFocal</strain>
        <tissue evidence="4">Leaves</tissue>
    </source>
</reference>
<dbReference type="AlphaFoldDB" id="A0AAV8C6Q6"/>
<evidence type="ECO:0000313" key="4">
    <source>
        <dbReference type="EMBL" id="KAJ4750889.1"/>
    </source>
</evidence>
<dbReference type="InterPro" id="IPR044578">
    <property type="entry name" value="BIR6-like"/>
</dbReference>
<dbReference type="PROSITE" id="PS51375">
    <property type="entry name" value="PPR"/>
    <property type="match status" value="3"/>
</dbReference>
<feature type="repeat" description="PPR" evidence="3">
    <location>
        <begin position="224"/>
        <end position="258"/>
    </location>
</feature>
<dbReference type="Proteomes" id="UP001140206">
    <property type="component" value="Chromosome 5"/>
</dbReference>
<comment type="caution">
    <text evidence="4">The sequence shown here is derived from an EMBL/GenBank/DDBJ whole genome shotgun (WGS) entry which is preliminary data.</text>
</comment>
<organism evidence="4 5">
    <name type="scientific">Rhynchospora pubera</name>
    <dbReference type="NCBI Taxonomy" id="906938"/>
    <lineage>
        <taxon>Eukaryota</taxon>
        <taxon>Viridiplantae</taxon>
        <taxon>Streptophyta</taxon>
        <taxon>Embryophyta</taxon>
        <taxon>Tracheophyta</taxon>
        <taxon>Spermatophyta</taxon>
        <taxon>Magnoliopsida</taxon>
        <taxon>Liliopsida</taxon>
        <taxon>Poales</taxon>
        <taxon>Cyperaceae</taxon>
        <taxon>Cyperoideae</taxon>
        <taxon>Rhynchosporeae</taxon>
        <taxon>Rhynchospora</taxon>
    </lineage>
</organism>
<dbReference type="GO" id="GO:0008380">
    <property type="term" value="P:RNA splicing"/>
    <property type="evidence" value="ECO:0007669"/>
    <property type="project" value="InterPro"/>
</dbReference>
<dbReference type="PANTHER" id="PTHR47003">
    <property type="entry name" value="OS01G0970900 PROTEIN"/>
    <property type="match status" value="1"/>
</dbReference>
<feature type="repeat" description="PPR" evidence="3">
    <location>
        <begin position="361"/>
        <end position="395"/>
    </location>
</feature>
<evidence type="ECO:0000256" key="1">
    <source>
        <dbReference type="ARBA" id="ARBA00022737"/>
    </source>
</evidence>
<evidence type="ECO:0000256" key="3">
    <source>
        <dbReference type="PROSITE-ProRule" id="PRU00708"/>
    </source>
</evidence>
<keyword evidence="1" id="KW-0677">Repeat</keyword>
<keyword evidence="5" id="KW-1185">Reference proteome</keyword>
<evidence type="ECO:0000256" key="2">
    <source>
        <dbReference type="ARBA" id="ARBA00022946"/>
    </source>
</evidence>
<accession>A0AAV8C6Q6</accession>
<sequence>MLRHYLRNKPLPFFPNLSNPRLFSSAPAPVLAQLFSGPVTTQPDEISSKIGALNLTFTPDSVSSLILDLKSSPDACYNFFNWVVEKERFKPNSKCYNSLLQVLGTHGRTDQFWGLVGTMRKEKGYGIDRETFLQVSESFKKNGLNEDFKTLNGVYQNTVSRVCVALRSGADEGEVFGKLDELGIESILSTDLVISVLEKMEASPKRALFFFNWLEQKNLSFEITSTVYSTLIRVLAKERYTEEFSRILHKMKDAGIKLENDTHVTVMRRFIGNRMISAAVELFHFSPYDRDLLVLLKKVVTSKDFDVELVSKVIGSYLKEGNSIVHTSIFDGIVKSLISVGRLGECGKVLKAMERGGFKPDSEVHTKVVLGLCDVGKLDEAVQYFNEVEESGYSLDGGFILDKLVTGFCTRKQTMKAYKVLKEMVKFKAVRPMHNTYRNLIENLVRHGSLKEAFMVLPLMKVDGFPPFIDLLVEYIAKKGSVEDALSLLKAMTGQEFPSRRVYLRLFEAFFQEGRANVAQDLLSRSPGSVRNNADVLDLFYAMKAEQTQPEIVSLS</sequence>
<dbReference type="PANTHER" id="PTHR47003:SF3">
    <property type="entry name" value="SMALL RIBOSOMAL SUBUNIT PROTEIN MS81 (RPPR8)"/>
    <property type="match status" value="1"/>
</dbReference>
<gene>
    <name evidence="4" type="ORF">LUZ62_085294</name>
</gene>
<dbReference type="Pfam" id="PF01535">
    <property type="entry name" value="PPR"/>
    <property type="match status" value="4"/>
</dbReference>
<feature type="repeat" description="PPR" evidence="3">
    <location>
        <begin position="433"/>
        <end position="467"/>
    </location>
</feature>
<dbReference type="EMBL" id="JAMFTS010000005">
    <property type="protein sequence ID" value="KAJ4750889.1"/>
    <property type="molecule type" value="Genomic_DNA"/>
</dbReference>
<protein>
    <submittedName>
        <fullName evidence="4">Pentatricopeptide repeat-containing protein</fullName>
    </submittedName>
</protein>
<dbReference type="InterPro" id="IPR011990">
    <property type="entry name" value="TPR-like_helical_dom_sf"/>
</dbReference>
<proteinExistence type="predicted"/>
<dbReference type="NCBIfam" id="TIGR00756">
    <property type="entry name" value="PPR"/>
    <property type="match status" value="1"/>
</dbReference>
<dbReference type="InterPro" id="IPR002885">
    <property type="entry name" value="PPR_rpt"/>
</dbReference>
<keyword evidence="2" id="KW-0809">Transit peptide</keyword>
<evidence type="ECO:0000313" key="5">
    <source>
        <dbReference type="Proteomes" id="UP001140206"/>
    </source>
</evidence>
<name>A0AAV8C6Q6_9POAL</name>